<accession>A0A1C0ZZ20</accession>
<dbReference type="SUPFAM" id="SSF101478">
    <property type="entry name" value="ADP-ribosylglycohydrolase"/>
    <property type="match status" value="1"/>
</dbReference>
<dbReference type="RefSeq" id="WP_065854250.1">
    <property type="nucleotide sequence ID" value="NZ_LYPC01000023.1"/>
</dbReference>
<dbReference type="GO" id="GO:0046872">
    <property type="term" value="F:metal ion binding"/>
    <property type="evidence" value="ECO:0007669"/>
    <property type="project" value="UniProtKB-KW"/>
</dbReference>
<dbReference type="Gene3D" id="1.10.4080.10">
    <property type="entry name" value="ADP-ribosylation/Crystallin J1"/>
    <property type="match status" value="1"/>
</dbReference>
<dbReference type="EMBL" id="LYPC01000023">
    <property type="protein sequence ID" value="OCT13365.1"/>
    <property type="molecule type" value="Genomic_DNA"/>
</dbReference>
<dbReference type="InterPro" id="IPR036705">
    <property type="entry name" value="Ribosyl_crysJ1_sf"/>
</dbReference>
<organism evidence="2 3">
    <name type="scientific">Paenibacillus pectinilyticus</name>
    <dbReference type="NCBI Taxonomy" id="512399"/>
    <lineage>
        <taxon>Bacteria</taxon>
        <taxon>Bacillati</taxon>
        <taxon>Bacillota</taxon>
        <taxon>Bacilli</taxon>
        <taxon>Bacillales</taxon>
        <taxon>Paenibacillaceae</taxon>
        <taxon>Paenibacillus</taxon>
    </lineage>
</organism>
<feature type="binding site" evidence="1">
    <location>
        <position position="400"/>
    </location>
    <ligand>
        <name>Mg(2+)</name>
        <dbReference type="ChEBI" id="CHEBI:18420"/>
        <label>1</label>
    </ligand>
</feature>
<protein>
    <recommendedName>
        <fullName evidence="4">ADP-ribosylglycohydrolase</fullName>
    </recommendedName>
</protein>
<dbReference type="AlphaFoldDB" id="A0A1C0ZZ20"/>
<keyword evidence="1" id="KW-0479">Metal-binding</keyword>
<comment type="cofactor">
    <cofactor evidence="1">
        <name>Mg(2+)</name>
        <dbReference type="ChEBI" id="CHEBI:18420"/>
    </cofactor>
    <text evidence="1">Binds 2 magnesium ions per subunit.</text>
</comment>
<evidence type="ECO:0008006" key="4">
    <source>
        <dbReference type="Google" id="ProtNLM"/>
    </source>
</evidence>
<keyword evidence="1" id="KW-0460">Magnesium</keyword>
<dbReference type="Proteomes" id="UP000093309">
    <property type="component" value="Unassembled WGS sequence"/>
</dbReference>
<feature type="binding site" evidence="1">
    <location>
        <position position="398"/>
    </location>
    <ligand>
        <name>Mg(2+)</name>
        <dbReference type="ChEBI" id="CHEBI:18420"/>
        <label>1</label>
    </ligand>
</feature>
<comment type="caution">
    <text evidence="2">The sequence shown here is derived from an EMBL/GenBank/DDBJ whole genome shotgun (WGS) entry which is preliminary data.</text>
</comment>
<dbReference type="OrthoDB" id="9761704at2"/>
<evidence type="ECO:0000313" key="3">
    <source>
        <dbReference type="Proteomes" id="UP000093309"/>
    </source>
</evidence>
<gene>
    <name evidence="2" type="ORF">A8709_03690</name>
</gene>
<reference evidence="3" key="1">
    <citation type="submission" date="2016-05" db="EMBL/GenBank/DDBJ databases">
        <title>Paenibacillus oryzae. sp. nov., isolated from the rice root.</title>
        <authorList>
            <person name="Zhang J."/>
            <person name="Zhang X."/>
        </authorList>
    </citation>
    <scope>NUCLEOTIDE SEQUENCE [LARGE SCALE GENOMIC DNA]</scope>
    <source>
        <strain evidence="3">KCTC13222</strain>
    </source>
</reference>
<evidence type="ECO:0000313" key="2">
    <source>
        <dbReference type="EMBL" id="OCT13365.1"/>
    </source>
</evidence>
<sequence length="468" mass="52403">MAGWERLKNIVHLEMIQRGEEGCDVSGFQDKWASAGEDETKLMDVYHQLMALEISADYPYIEPSDLPGILAARPEGPRQLAADKSEAEWLNQFHGAWLGRSIGCALGKPLEHGPFMAGSGGRAGWKNVELWFKGADAWPIRGYTPESSRASIEYDLKLSHWCMKSMKEHIQFMETDDDIRYTVLGLILLEKNGLDFDSWDIGKLWHMYLSYQQVCTAETQAYLNFAQVTSHMQGEKTEDWAQKSEWVRTWLNPYREWIGAQIRADGFAYGAAGNPELAAELAWRDASFSHVKNGIYGEMFVAAMIAAAFNESDNERIVEIGLSEIPSNCRLAHDIRKAVDIAHNAVDQLDLVDQIWEAFKHYHCVHTNNNAALVAASLIFAKDDFELAITTAVLGGWDTDCNGATVGSIMGAKLGADKLPASWAEPLHDTLYSEVRGFHPIAISECAKRSYEVFKKISAENEARHTFS</sequence>
<evidence type="ECO:0000256" key="1">
    <source>
        <dbReference type="PIRSR" id="PIRSR605502-1"/>
    </source>
</evidence>
<dbReference type="STRING" id="512399.A8709_03690"/>
<proteinExistence type="predicted"/>
<name>A0A1C0ZZ20_9BACL</name>
<keyword evidence="3" id="KW-1185">Reference proteome</keyword>
<dbReference type="InterPro" id="IPR005502">
    <property type="entry name" value="Ribosyl_crysJ1"/>
</dbReference>
<dbReference type="Pfam" id="PF03747">
    <property type="entry name" value="ADP_ribosyl_GH"/>
    <property type="match status" value="1"/>
</dbReference>